<organism evidence="2">
    <name type="scientific">Vibrio campbellii</name>
    <dbReference type="NCBI Taxonomy" id="680"/>
    <lineage>
        <taxon>Bacteria</taxon>
        <taxon>Pseudomonadati</taxon>
        <taxon>Pseudomonadota</taxon>
        <taxon>Gammaproteobacteria</taxon>
        <taxon>Vibrionales</taxon>
        <taxon>Vibrionaceae</taxon>
        <taxon>Vibrio</taxon>
    </lineage>
</organism>
<feature type="domain" description="DNA-binding transcriptional repressor CapW winged helix-turn-helix" evidence="1">
    <location>
        <begin position="16"/>
        <end position="84"/>
    </location>
</feature>
<reference evidence="2" key="1">
    <citation type="submission" date="2017-03" db="EMBL/GenBank/DDBJ databases">
        <title>Vibrio campbellii Genome sequencing and assembly.</title>
        <authorList>
            <person name="Dong X."/>
        </authorList>
    </citation>
    <scope>NUCLEOTIDE SEQUENCE [LARGE SCALE GENOMIC DNA]</scope>
    <source>
        <strain evidence="2">20130629003S01</strain>
        <plasmid evidence="2">pVCGX4</plasmid>
    </source>
</reference>
<name>A0AAC9X0Z4_9VIBR</name>
<evidence type="ECO:0000313" key="2">
    <source>
        <dbReference type="EMBL" id="ARR10511.1"/>
    </source>
</evidence>
<dbReference type="InterPro" id="IPR059019">
    <property type="entry name" value="WHD_CapW"/>
</dbReference>
<gene>
    <name evidence="2" type="ORF">Vc3S01_p40025</name>
</gene>
<dbReference type="Pfam" id="PF26109">
    <property type="entry name" value="WHD_BrxR"/>
    <property type="match status" value="1"/>
</dbReference>
<dbReference type="AlphaFoldDB" id="A0AAC9X0Z4"/>
<evidence type="ECO:0000259" key="1">
    <source>
        <dbReference type="Pfam" id="PF26109"/>
    </source>
</evidence>
<dbReference type="EMBL" id="CP020081">
    <property type="protein sequence ID" value="ARR10511.1"/>
    <property type="molecule type" value="Genomic_DNA"/>
</dbReference>
<accession>A0AAC9X0Z4</accession>
<dbReference type="RefSeq" id="WP_077202488.1">
    <property type="nucleotide sequence ID" value="NZ_CP019297.1"/>
</dbReference>
<sequence>MRDKEKNEKEFDLIMLRFIDAYLIVYEQINAPVLMEHFGIARAKASSLFKIYRDERPSNMKYEFSIKAYKKGIVFTPEYLKDKSAIRFLDALEITLDKPIVFNQQGK</sequence>
<protein>
    <submittedName>
        <fullName evidence="2">Unknow</fullName>
    </submittedName>
</protein>
<keyword evidence="2" id="KW-0614">Plasmid</keyword>
<geneLocation type="plasmid" evidence="2">
    <name>pVCGX4</name>
</geneLocation>
<proteinExistence type="predicted"/>